<dbReference type="EMBL" id="JAPDRQ010000056">
    <property type="protein sequence ID" value="KAJ9658018.1"/>
    <property type="molecule type" value="Genomic_DNA"/>
</dbReference>
<name>A0ACC3AAA1_9EURO</name>
<reference evidence="1" key="1">
    <citation type="submission" date="2022-10" db="EMBL/GenBank/DDBJ databases">
        <title>Culturing micro-colonial fungi from biological soil crusts in the Mojave desert and describing Neophaeococcomyces mojavensis, and introducing the new genera and species Taxawa tesnikishii.</title>
        <authorList>
            <person name="Kurbessoian T."/>
            <person name="Stajich J.E."/>
        </authorList>
    </citation>
    <scope>NUCLEOTIDE SEQUENCE</scope>
    <source>
        <strain evidence="1">JES_112</strain>
    </source>
</reference>
<keyword evidence="2" id="KW-1185">Reference proteome</keyword>
<dbReference type="Proteomes" id="UP001172386">
    <property type="component" value="Unassembled WGS sequence"/>
</dbReference>
<evidence type="ECO:0000313" key="1">
    <source>
        <dbReference type="EMBL" id="KAJ9658018.1"/>
    </source>
</evidence>
<gene>
    <name evidence="1" type="ORF">H2198_003987</name>
</gene>
<evidence type="ECO:0000313" key="2">
    <source>
        <dbReference type="Proteomes" id="UP001172386"/>
    </source>
</evidence>
<accession>A0ACC3AAA1</accession>
<organism evidence="1 2">
    <name type="scientific">Neophaeococcomyces mojaviensis</name>
    <dbReference type="NCBI Taxonomy" id="3383035"/>
    <lineage>
        <taxon>Eukaryota</taxon>
        <taxon>Fungi</taxon>
        <taxon>Dikarya</taxon>
        <taxon>Ascomycota</taxon>
        <taxon>Pezizomycotina</taxon>
        <taxon>Eurotiomycetes</taxon>
        <taxon>Chaetothyriomycetidae</taxon>
        <taxon>Chaetothyriales</taxon>
        <taxon>Chaetothyriales incertae sedis</taxon>
        <taxon>Neophaeococcomyces</taxon>
    </lineage>
</organism>
<proteinExistence type="predicted"/>
<protein>
    <submittedName>
        <fullName evidence="1">Uncharacterized protein</fullName>
    </submittedName>
</protein>
<sequence length="355" mass="38428">MSADNGSDDRALLARLNALKRSTIDLDARKPKFESTTSISLPVDPAPARALHSDLLDRFKSLAAQSALTTSGLQRAAGTNAIELLADEDGKTVEDLLAELGLEDLWNVSKDEKTQVKELLTSATTALQESQQLENATGPRLAESDATDAHQAEDEPSEASTYHTMGSKEEAEPSEAEIDREADEYLTQVLEELKHKPRQTLSDKLSNSPEDPRFTEKTGSGSANPLNLPSAPMKEPDLPPSYSEATVDDDLASRFANLGLPSVPTTIKSASSKPAAQQSQKGYTDDEIDSWCIICNDDATLRCIGCDGDLYCTSCWLEGHKGDDAGYEERKHKAVQYNKGGGVKKQPARRTMMGA</sequence>
<comment type="caution">
    <text evidence="1">The sequence shown here is derived from an EMBL/GenBank/DDBJ whole genome shotgun (WGS) entry which is preliminary data.</text>
</comment>